<evidence type="ECO:0000256" key="2">
    <source>
        <dbReference type="ARBA" id="ARBA00022617"/>
    </source>
</evidence>
<dbReference type="InterPro" id="IPR014610">
    <property type="entry name" value="Haemoglobin_extracell"/>
</dbReference>
<dbReference type="PIRSF" id="PIRSF036517">
    <property type="entry name" value="Ext_hemo"/>
    <property type="match status" value="1"/>
</dbReference>
<keyword evidence="4 6" id="KW-0479">Metal-binding</keyword>
<evidence type="ECO:0000256" key="7">
    <source>
        <dbReference type="PIRSR" id="PIRSR036517-1"/>
    </source>
</evidence>
<name>A0A7T8CM05_PLADU</name>
<accession>A0A7T8CM05</accession>
<proteinExistence type="evidence at transcript level"/>
<evidence type="ECO:0000256" key="1">
    <source>
        <dbReference type="ARBA" id="ARBA00022448"/>
    </source>
</evidence>
<keyword evidence="10" id="KW-0732">Signal</keyword>
<dbReference type="CDD" id="cd01040">
    <property type="entry name" value="Mb-like"/>
    <property type="match status" value="1"/>
</dbReference>
<dbReference type="EMBL" id="MT701025">
    <property type="protein sequence ID" value="QQO51917.1"/>
    <property type="molecule type" value="mRNA"/>
</dbReference>
<evidence type="ECO:0000313" key="12">
    <source>
        <dbReference type="EMBL" id="QQO51917.1"/>
    </source>
</evidence>
<dbReference type="SUPFAM" id="SSF46458">
    <property type="entry name" value="Globin-like"/>
    <property type="match status" value="1"/>
</dbReference>
<keyword evidence="3 6" id="KW-0561">Oxygen transport</keyword>
<feature type="disulfide bond" evidence="8">
    <location>
        <begin position="21"/>
        <end position="148"/>
    </location>
</feature>
<keyword evidence="8" id="KW-1015">Disulfide bond</keyword>
<evidence type="ECO:0000256" key="6">
    <source>
        <dbReference type="PIRNR" id="PIRNR036517"/>
    </source>
</evidence>
<dbReference type="SMR" id="A0A7T8CM05"/>
<keyword evidence="2 6" id="KW-0349">Heme</keyword>
<dbReference type="GO" id="GO:0005833">
    <property type="term" value="C:hemoglobin complex"/>
    <property type="evidence" value="ECO:0007669"/>
    <property type="project" value="UniProtKB-UniRule"/>
</dbReference>
<dbReference type="GO" id="GO:0019825">
    <property type="term" value="F:oxygen binding"/>
    <property type="evidence" value="ECO:0007669"/>
    <property type="project" value="UniProtKB-UniRule"/>
</dbReference>
<keyword evidence="5 6" id="KW-0408">Iron</keyword>
<feature type="chain" id="PRO_5030658371" description="Extracellular globin" evidence="10">
    <location>
        <begin position="19"/>
        <end position="154"/>
    </location>
</feature>
<evidence type="ECO:0000256" key="8">
    <source>
        <dbReference type="PIRSR" id="PIRSR036517-2"/>
    </source>
</evidence>
<evidence type="ECO:0000259" key="11">
    <source>
        <dbReference type="PROSITE" id="PS01033"/>
    </source>
</evidence>
<sequence length="154" mass="17360">MKGLLVFLVLASVSASLASECSSLDKIKVKNQWARIHGSPSNRKAFGTAVFKRFFEDHPDRSLFANVNGNDIYSADFQAHVQRVFGGLDILIVSLDQDDLFTAAKSHYSEFHKKLGDVPFAEFGVAFLDTLSDFLPLRDYNQDPWSRCYNYIIS</sequence>
<dbReference type="InterPro" id="IPR009050">
    <property type="entry name" value="Globin-like_sf"/>
</dbReference>
<comment type="similarity">
    <text evidence="6 9">Belongs to the globin family.</text>
</comment>
<dbReference type="GO" id="GO:0020037">
    <property type="term" value="F:heme binding"/>
    <property type="evidence" value="ECO:0007669"/>
    <property type="project" value="UniProtKB-UniRule"/>
</dbReference>
<reference evidence="12" key="1">
    <citation type="journal article" date="2020" name="BMC Evol. Biol.">
        <title>Globins in the marine annelid Platynereis dumerilii shed new light on hemoglobin evolution in bilaterians.</title>
        <authorList>
            <person name="Song S."/>
            <person name="Starunov V."/>
            <person name="Bailly X."/>
            <person name="Ruta C."/>
            <person name="Kerner P."/>
            <person name="Cornelissen A.J.M."/>
            <person name="Balavoine G."/>
        </authorList>
    </citation>
    <scope>NUCLEOTIDE SEQUENCE</scope>
</reference>
<dbReference type="GO" id="GO:0005506">
    <property type="term" value="F:iron ion binding"/>
    <property type="evidence" value="ECO:0007669"/>
    <property type="project" value="UniProtKB-UniRule"/>
</dbReference>
<dbReference type="InterPro" id="IPR044399">
    <property type="entry name" value="Mb-like_M"/>
</dbReference>
<dbReference type="AlphaFoldDB" id="A0A7T8CM05"/>
<feature type="binding site" description="proximal binding residue" evidence="7">
    <location>
        <position position="112"/>
    </location>
    <ligand>
        <name>heme b</name>
        <dbReference type="ChEBI" id="CHEBI:60344"/>
    </ligand>
    <ligandPart>
        <name>Fe</name>
        <dbReference type="ChEBI" id="CHEBI:18248"/>
    </ligandPart>
</feature>
<dbReference type="GO" id="GO:0005344">
    <property type="term" value="F:oxygen carrier activity"/>
    <property type="evidence" value="ECO:0007669"/>
    <property type="project" value="UniProtKB-UniRule"/>
</dbReference>
<protein>
    <recommendedName>
        <fullName evidence="6">Extracellular globin</fullName>
    </recommendedName>
</protein>
<evidence type="ECO:0000256" key="10">
    <source>
        <dbReference type="SAM" id="SignalP"/>
    </source>
</evidence>
<feature type="domain" description="Globin" evidence="11">
    <location>
        <begin position="20"/>
        <end position="154"/>
    </location>
</feature>
<organism evidence="12">
    <name type="scientific">Platynereis dumerilii</name>
    <name type="common">Dumeril's clam worm</name>
    <dbReference type="NCBI Taxonomy" id="6359"/>
    <lineage>
        <taxon>Eukaryota</taxon>
        <taxon>Metazoa</taxon>
        <taxon>Spiralia</taxon>
        <taxon>Lophotrochozoa</taxon>
        <taxon>Annelida</taxon>
        <taxon>Polychaeta</taxon>
        <taxon>Errantia</taxon>
        <taxon>Phyllodocida</taxon>
        <taxon>Nereididae</taxon>
        <taxon>Platynereis</taxon>
    </lineage>
</organism>
<evidence type="ECO:0000256" key="5">
    <source>
        <dbReference type="ARBA" id="ARBA00023004"/>
    </source>
</evidence>
<dbReference type="Pfam" id="PF00042">
    <property type="entry name" value="Globin"/>
    <property type="match status" value="1"/>
</dbReference>
<dbReference type="InterPro" id="IPR000971">
    <property type="entry name" value="Globin"/>
</dbReference>
<evidence type="ECO:0000256" key="9">
    <source>
        <dbReference type="RuleBase" id="RU000356"/>
    </source>
</evidence>
<dbReference type="Gene3D" id="1.10.490.10">
    <property type="entry name" value="Globins"/>
    <property type="match status" value="1"/>
</dbReference>
<dbReference type="InterPro" id="IPR012292">
    <property type="entry name" value="Globin/Proto"/>
</dbReference>
<evidence type="ECO:0000256" key="3">
    <source>
        <dbReference type="ARBA" id="ARBA00022621"/>
    </source>
</evidence>
<feature type="signal peptide" evidence="10">
    <location>
        <begin position="1"/>
        <end position="18"/>
    </location>
</feature>
<keyword evidence="1 6" id="KW-0813">Transport</keyword>
<dbReference type="GO" id="GO:0005576">
    <property type="term" value="C:extracellular region"/>
    <property type="evidence" value="ECO:0007669"/>
    <property type="project" value="UniProtKB-UniRule"/>
</dbReference>
<evidence type="ECO:0000256" key="4">
    <source>
        <dbReference type="ARBA" id="ARBA00022723"/>
    </source>
</evidence>
<dbReference type="PROSITE" id="PS01033">
    <property type="entry name" value="GLOBIN"/>
    <property type="match status" value="1"/>
</dbReference>